<evidence type="ECO:0000313" key="5">
    <source>
        <dbReference type="EMBL" id="RUO43516.1"/>
    </source>
</evidence>
<dbReference type="GO" id="GO:0005737">
    <property type="term" value="C:cytoplasm"/>
    <property type="evidence" value="ECO:0007669"/>
    <property type="project" value="UniProtKB-SubCell"/>
</dbReference>
<keyword evidence="2 4" id="KW-0963">Cytoplasm</keyword>
<comment type="similarity">
    <text evidence="4">Belongs to the HflD family.</text>
</comment>
<dbReference type="GO" id="GO:0005886">
    <property type="term" value="C:plasma membrane"/>
    <property type="evidence" value="ECO:0007669"/>
    <property type="project" value="UniProtKB-SubCell"/>
</dbReference>
<sequence length="206" mass="23310">MNDWQQRVLALSGMALSAAAVQQLARSGQVLHDTVTDTLINSVLNLEPESTLAVYGSLEAMRPGFNTLLQQMGNGTQKDLELTRYMVGMIHLSRRLLNDKKALAELGRQLEQVSRQYHEFGFERYRILQSLASIYRELISPLGQPIRINGNPTHLKNEANQHHIRALLLAGVRSAVLWQQVGGKRRHFLFSRKRMLDTAKQLLQSA</sequence>
<organism evidence="5 6">
    <name type="scientific">Idiomarina aquatica</name>
    <dbReference type="NCBI Taxonomy" id="1327752"/>
    <lineage>
        <taxon>Bacteria</taxon>
        <taxon>Pseudomonadati</taxon>
        <taxon>Pseudomonadota</taxon>
        <taxon>Gammaproteobacteria</taxon>
        <taxon>Alteromonadales</taxon>
        <taxon>Idiomarinaceae</taxon>
        <taxon>Idiomarina</taxon>
    </lineage>
</organism>
<keyword evidence="6" id="KW-1185">Reference proteome</keyword>
<dbReference type="NCBIfam" id="NF001246">
    <property type="entry name" value="PRK00218.1-2"/>
    <property type="match status" value="1"/>
</dbReference>
<evidence type="ECO:0000256" key="4">
    <source>
        <dbReference type="HAMAP-Rule" id="MF_00695"/>
    </source>
</evidence>
<dbReference type="AlphaFoldDB" id="A0AA94EF93"/>
<dbReference type="Proteomes" id="UP000286680">
    <property type="component" value="Unassembled WGS sequence"/>
</dbReference>
<dbReference type="InterPro" id="IPR007451">
    <property type="entry name" value="HflD"/>
</dbReference>
<dbReference type="SUPFAM" id="SSF101322">
    <property type="entry name" value="YcfC-like"/>
    <property type="match status" value="1"/>
</dbReference>
<name>A0AA94EF93_9GAMM</name>
<comment type="caution">
    <text evidence="5">The sequence shown here is derived from an EMBL/GenBank/DDBJ whole genome shotgun (WGS) entry which is preliminary data.</text>
</comment>
<dbReference type="PANTHER" id="PTHR38100:SF1">
    <property type="entry name" value="HIGH FREQUENCY LYSOGENIZATION PROTEIN HFLD"/>
    <property type="match status" value="1"/>
</dbReference>
<keyword evidence="3 4" id="KW-0472">Membrane</keyword>
<proteinExistence type="inferred from homology"/>
<dbReference type="EMBL" id="PIPS01000002">
    <property type="protein sequence ID" value="RUO43516.1"/>
    <property type="molecule type" value="Genomic_DNA"/>
</dbReference>
<dbReference type="HAMAP" id="MF_00695">
    <property type="entry name" value="HflD_protein"/>
    <property type="match status" value="1"/>
</dbReference>
<comment type="subcellular location">
    <subcellularLocation>
        <location evidence="4">Cytoplasm</location>
    </subcellularLocation>
    <subcellularLocation>
        <location evidence="4">Cell membrane</location>
        <topology evidence="4">Peripheral membrane protein</topology>
        <orientation evidence="4">Cytoplasmic side</orientation>
    </subcellularLocation>
</comment>
<evidence type="ECO:0000313" key="6">
    <source>
        <dbReference type="Proteomes" id="UP000286680"/>
    </source>
</evidence>
<evidence type="ECO:0000256" key="2">
    <source>
        <dbReference type="ARBA" id="ARBA00022490"/>
    </source>
</evidence>
<dbReference type="Gene3D" id="1.10.3890.10">
    <property type="entry name" value="HflD-like"/>
    <property type="match status" value="1"/>
</dbReference>
<protein>
    <recommendedName>
        <fullName evidence="4">High frequency lysogenization protein HflD homolog</fullName>
    </recommendedName>
</protein>
<reference evidence="6" key="1">
    <citation type="journal article" date="2018" name="Front. Microbiol.">
        <title>Genome-Based Analysis Reveals the Taxonomy and Diversity of the Family Idiomarinaceae.</title>
        <authorList>
            <person name="Liu Y."/>
            <person name="Lai Q."/>
            <person name="Shao Z."/>
        </authorList>
    </citation>
    <scope>NUCLEOTIDE SEQUENCE [LARGE SCALE GENOMIC DNA]</scope>
    <source>
        <strain evidence="6">SN-14</strain>
    </source>
</reference>
<keyword evidence="1 4" id="KW-1003">Cell membrane</keyword>
<dbReference type="PANTHER" id="PTHR38100">
    <property type="entry name" value="HIGH FREQUENCY LYSOGENIZATION PROTEIN HFLD"/>
    <property type="match status" value="1"/>
</dbReference>
<gene>
    <name evidence="4" type="primary">hflD</name>
    <name evidence="5" type="ORF">CWE23_09260</name>
</gene>
<dbReference type="Pfam" id="PF04356">
    <property type="entry name" value="DUF489"/>
    <property type="match status" value="1"/>
</dbReference>
<dbReference type="InterPro" id="IPR035932">
    <property type="entry name" value="HflD-like_sf"/>
</dbReference>
<dbReference type="RefSeq" id="WP_105306427.1">
    <property type="nucleotide sequence ID" value="NZ_PIPS01000002.1"/>
</dbReference>
<evidence type="ECO:0000256" key="1">
    <source>
        <dbReference type="ARBA" id="ARBA00022475"/>
    </source>
</evidence>
<evidence type="ECO:0000256" key="3">
    <source>
        <dbReference type="ARBA" id="ARBA00023136"/>
    </source>
</evidence>
<accession>A0AA94EF93</accession>